<keyword evidence="2" id="KW-1185">Reference proteome</keyword>
<name>A0A3M7PVU9_BRAPC</name>
<reference evidence="1 2" key="1">
    <citation type="journal article" date="2018" name="Sci. Rep.">
        <title>Genomic signatures of local adaptation to the degree of environmental predictability in rotifers.</title>
        <authorList>
            <person name="Franch-Gras L."/>
            <person name="Hahn C."/>
            <person name="Garcia-Roger E.M."/>
            <person name="Carmona M.J."/>
            <person name="Serra M."/>
            <person name="Gomez A."/>
        </authorList>
    </citation>
    <scope>NUCLEOTIDE SEQUENCE [LARGE SCALE GENOMIC DNA]</scope>
    <source>
        <strain evidence="1">HYR1</strain>
    </source>
</reference>
<evidence type="ECO:0000313" key="1">
    <source>
        <dbReference type="EMBL" id="RNA02861.1"/>
    </source>
</evidence>
<proteinExistence type="predicted"/>
<dbReference type="Proteomes" id="UP000276133">
    <property type="component" value="Unassembled WGS sequence"/>
</dbReference>
<sequence>MSDWSFPVDSRLSIGMIWKEDYKLSIQNHEHSFFSKKYKFESCVSEQNFIFYSLNTGQGVVKDNLVLTKLSLLFFWIEMIEFKRTSQPHRLTRSLFDVLKNKVLPKKRIRIADMAQFGLIIEIKNVCLLLNKNKIFEYGHFKALDTLLTHCQMKKITFHSVSIQIDLLKKQLNSDLILEPKKSKKITTHNTFKKLFNFENLYKDQYE</sequence>
<comment type="caution">
    <text evidence="1">The sequence shown here is derived from an EMBL/GenBank/DDBJ whole genome shotgun (WGS) entry which is preliminary data.</text>
</comment>
<dbReference type="AlphaFoldDB" id="A0A3M7PVU9"/>
<dbReference type="EMBL" id="REGN01008738">
    <property type="protein sequence ID" value="RNA02861.1"/>
    <property type="molecule type" value="Genomic_DNA"/>
</dbReference>
<evidence type="ECO:0000313" key="2">
    <source>
        <dbReference type="Proteomes" id="UP000276133"/>
    </source>
</evidence>
<accession>A0A3M7PVU9</accession>
<protein>
    <submittedName>
        <fullName evidence="1">Uncharacterized protein</fullName>
    </submittedName>
</protein>
<gene>
    <name evidence="1" type="ORF">BpHYR1_011170</name>
</gene>
<organism evidence="1 2">
    <name type="scientific">Brachionus plicatilis</name>
    <name type="common">Marine rotifer</name>
    <name type="synonym">Brachionus muelleri</name>
    <dbReference type="NCBI Taxonomy" id="10195"/>
    <lineage>
        <taxon>Eukaryota</taxon>
        <taxon>Metazoa</taxon>
        <taxon>Spiralia</taxon>
        <taxon>Gnathifera</taxon>
        <taxon>Rotifera</taxon>
        <taxon>Eurotatoria</taxon>
        <taxon>Monogononta</taxon>
        <taxon>Pseudotrocha</taxon>
        <taxon>Ploima</taxon>
        <taxon>Brachionidae</taxon>
        <taxon>Brachionus</taxon>
    </lineage>
</organism>